<dbReference type="InterPro" id="IPR036388">
    <property type="entry name" value="WH-like_DNA-bd_sf"/>
</dbReference>
<evidence type="ECO:0000256" key="1">
    <source>
        <dbReference type="ARBA" id="ARBA00006479"/>
    </source>
</evidence>
<dbReference type="PANTHER" id="PTHR18964:SF149">
    <property type="entry name" value="BIFUNCTIONAL UDP-N-ACETYLGLUCOSAMINE 2-EPIMERASE_N-ACETYLMANNOSAMINE KINASE"/>
    <property type="match status" value="1"/>
</dbReference>
<dbReference type="InterPro" id="IPR000600">
    <property type="entry name" value="ROK"/>
</dbReference>
<keyword evidence="2" id="KW-0418">Kinase</keyword>
<dbReference type="SUPFAM" id="SSF46785">
    <property type="entry name" value="Winged helix' DNA-binding domain"/>
    <property type="match status" value="1"/>
</dbReference>
<gene>
    <name evidence="2" type="ORF">DI563_08300</name>
</gene>
<dbReference type="InterPro" id="IPR036390">
    <property type="entry name" value="WH_DNA-bd_sf"/>
</dbReference>
<sequence>MPSTGPGRGTNSVNLRQYNERSLLQRLRRAGEASKADLARWAQLTNTAAGSIVQALEESGLIEGAGRRHEGQRGQPAGLYRINPQGAYGVGVRLDRTSIETVLIDLGGRILAREVHDQLLPHPDEALALVRADVARVLSELSPVQRRRLAGVGLAQPYNLGSWLRQLDLEADFRIWDEVDFGQRLAEAVDLPVFKENDGNAAAIAELFFGVGRKENDFLYVYLGAALGAGAVLGGESLRGHSGNAADLGLMPVPPSALPSAPPPEGGKWDILLSRASLNALTRHLRHGGAPVVGHTQLEAMVASGRPEVGEWLDDCVDALVPAVRATLAVLDLPAVVVDCDIDAGLIDTLIARTDQGLRAIAPESRQVPRLLRGSFGADAGAIGAASLPMFFSFSPRADVLRGHSTARLPAQRPGEFLHA</sequence>
<dbReference type="PANTHER" id="PTHR18964">
    <property type="entry name" value="ROK (REPRESSOR, ORF, KINASE) FAMILY"/>
    <property type="match status" value="1"/>
</dbReference>
<comment type="similarity">
    <text evidence="1">Belongs to the ROK (NagC/XylR) family.</text>
</comment>
<comment type="caution">
    <text evidence="2">The sequence shown here is derived from an EMBL/GenBank/DDBJ whole genome shotgun (WGS) entry which is preliminary data.</text>
</comment>
<dbReference type="Gene3D" id="3.30.420.40">
    <property type="match status" value="2"/>
</dbReference>
<evidence type="ECO:0000313" key="2">
    <source>
        <dbReference type="EMBL" id="PZQ75927.1"/>
    </source>
</evidence>
<dbReference type="GO" id="GO:0016301">
    <property type="term" value="F:kinase activity"/>
    <property type="evidence" value="ECO:0007669"/>
    <property type="project" value="UniProtKB-KW"/>
</dbReference>
<dbReference type="InterPro" id="IPR043129">
    <property type="entry name" value="ATPase_NBD"/>
</dbReference>
<keyword evidence="2" id="KW-0808">Transferase</keyword>
<dbReference type="CDD" id="cd23763">
    <property type="entry name" value="ASKHA_ATPase_ROK"/>
    <property type="match status" value="1"/>
</dbReference>
<dbReference type="Proteomes" id="UP000249135">
    <property type="component" value="Unassembled WGS sequence"/>
</dbReference>
<protein>
    <submittedName>
        <fullName evidence="2">N-acylmannosamine kinase</fullName>
    </submittedName>
</protein>
<proteinExistence type="inferred from homology"/>
<dbReference type="Gene3D" id="1.10.10.10">
    <property type="entry name" value="Winged helix-like DNA-binding domain superfamily/Winged helix DNA-binding domain"/>
    <property type="match status" value="1"/>
</dbReference>
<dbReference type="AlphaFoldDB" id="A0A2W5RZH9"/>
<dbReference type="EMBL" id="QFPP01000069">
    <property type="protein sequence ID" value="PZQ75927.1"/>
    <property type="molecule type" value="Genomic_DNA"/>
</dbReference>
<reference evidence="2 3" key="1">
    <citation type="submission" date="2017-08" db="EMBL/GenBank/DDBJ databases">
        <title>Infants hospitalized years apart are colonized by the same room-sourced microbial strains.</title>
        <authorList>
            <person name="Brooks B."/>
            <person name="Olm M.R."/>
            <person name="Firek B.A."/>
            <person name="Baker R."/>
            <person name="Thomas B.C."/>
            <person name="Morowitz M.J."/>
            <person name="Banfield J.F."/>
        </authorList>
    </citation>
    <scope>NUCLEOTIDE SEQUENCE [LARGE SCALE GENOMIC DNA]</scope>
    <source>
        <strain evidence="2">S2_005_003_R2_41</strain>
    </source>
</reference>
<evidence type="ECO:0000313" key="3">
    <source>
        <dbReference type="Proteomes" id="UP000249135"/>
    </source>
</evidence>
<dbReference type="Pfam" id="PF00480">
    <property type="entry name" value="ROK"/>
    <property type="match status" value="1"/>
</dbReference>
<accession>A0A2W5RZH9</accession>
<name>A0A2W5RZH9_VARPD</name>
<organism evidence="2 3">
    <name type="scientific">Variovorax paradoxus</name>
    <dbReference type="NCBI Taxonomy" id="34073"/>
    <lineage>
        <taxon>Bacteria</taxon>
        <taxon>Pseudomonadati</taxon>
        <taxon>Pseudomonadota</taxon>
        <taxon>Betaproteobacteria</taxon>
        <taxon>Burkholderiales</taxon>
        <taxon>Comamonadaceae</taxon>
        <taxon>Variovorax</taxon>
    </lineage>
</organism>
<dbReference type="SUPFAM" id="SSF53067">
    <property type="entry name" value="Actin-like ATPase domain"/>
    <property type="match status" value="1"/>
</dbReference>